<dbReference type="Gene3D" id="3.30.870.10">
    <property type="entry name" value="Endonuclease Chain A"/>
    <property type="match status" value="1"/>
</dbReference>
<comment type="caution">
    <text evidence="2">The sequence shown here is derived from an EMBL/GenBank/DDBJ whole genome shotgun (WGS) entry which is preliminary data.</text>
</comment>
<keyword evidence="1" id="KW-1133">Transmembrane helix</keyword>
<dbReference type="PANTHER" id="PTHR21248:SF22">
    <property type="entry name" value="PHOSPHOLIPASE D"/>
    <property type="match status" value="1"/>
</dbReference>
<name>X1CAF7_9ZZZZ</name>
<keyword evidence="1" id="KW-0812">Transmembrane</keyword>
<dbReference type="AlphaFoldDB" id="X1CAF7"/>
<feature type="transmembrane region" description="Helical" evidence="1">
    <location>
        <begin position="12"/>
        <end position="30"/>
    </location>
</feature>
<dbReference type="EMBL" id="BART01023508">
    <property type="protein sequence ID" value="GAG93343.1"/>
    <property type="molecule type" value="Genomic_DNA"/>
</dbReference>
<feature type="non-terminal residue" evidence="2">
    <location>
        <position position="185"/>
    </location>
</feature>
<proteinExistence type="predicted"/>
<dbReference type="GO" id="GO:0008808">
    <property type="term" value="F:cardiolipin synthase activity"/>
    <property type="evidence" value="ECO:0007669"/>
    <property type="project" value="TreeGrafter"/>
</dbReference>
<gene>
    <name evidence="2" type="ORF">S01H4_42745</name>
</gene>
<reference evidence="2" key="1">
    <citation type="journal article" date="2014" name="Front. Microbiol.">
        <title>High frequency of phylogenetically diverse reductive dehalogenase-homologous genes in deep subseafloor sedimentary metagenomes.</title>
        <authorList>
            <person name="Kawai M."/>
            <person name="Futagami T."/>
            <person name="Toyoda A."/>
            <person name="Takaki Y."/>
            <person name="Nishi S."/>
            <person name="Hori S."/>
            <person name="Arai W."/>
            <person name="Tsubouchi T."/>
            <person name="Morono Y."/>
            <person name="Uchiyama I."/>
            <person name="Ito T."/>
            <person name="Fujiyama A."/>
            <person name="Inagaki F."/>
            <person name="Takami H."/>
        </authorList>
    </citation>
    <scope>NUCLEOTIDE SEQUENCE</scope>
    <source>
        <strain evidence="2">Expedition CK06-06</strain>
    </source>
</reference>
<evidence type="ECO:0008006" key="3">
    <source>
        <dbReference type="Google" id="ProtNLM"/>
    </source>
</evidence>
<organism evidence="2">
    <name type="scientific">marine sediment metagenome</name>
    <dbReference type="NCBI Taxonomy" id="412755"/>
    <lineage>
        <taxon>unclassified sequences</taxon>
        <taxon>metagenomes</taxon>
        <taxon>ecological metagenomes</taxon>
    </lineage>
</organism>
<evidence type="ECO:0000313" key="2">
    <source>
        <dbReference type="EMBL" id="GAG93343.1"/>
    </source>
</evidence>
<evidence type="ECO:0000256" key="1">
    <source>
        <dbReference type="SAM" id="Phobius"/>
    </source>
</evidence>
<dbReference type="SUPFAM" id="SSF56024">
    <property type="entry name" value="Phospholipase D/nuclease"/>
    <property type="match status" value="1"/>
</dbReference>
<dbReference type="PANTHER" id="PTHR21248">
    <property type="entry name" value="CARDIOLIPIN SYNTHASE"/>
    <property type="match status" value="1"/>
</dbReference>
<sequence>MSTRTSQGAIAWIVSLNAIPVAAVPAYWVFGRDKFRGYINLRQQMSLGFNDETEELRTKVAPYVQTFNDENGVYHAAASIAHFPYFNSNATELLINGEATFESLFAGIDQAEKYILVQFYIVRDDNLGRKLQEKLIAKAKAGVKVWLLYDEIGSGNIDSYVEKLQDGGVQVSAFHSTQGGGNRFQ</sequence>
<dbReference type="GO" id="GO:0016020">
    <property type="term" value="C:membrane"/>
    <property type="evidence" value="ECO:0007669"/>
    <property type="project" value="TreeGrafter"/>
</dbReference>
<keyword evidence="1" id="KW-0472">Membrane</keyword>
<accession>X1CAF7</accession>
<protein>
    <recommendedName>
        <fullName evidence="3">Phospholipase D-like domain-containing protein</fullName>
    </recommendedName>
</protein>
<dbReference type="GO" id="GO:0032049">
    <property type="term" value="P:cardiolipin biosynthetic process"/>
    <property type="evidence" value="ECO:0007669"/>
    <property type="project" value="TreeGrafter"/>
</dbReference>